<feature type="compositionally biased region" description="Basic and acidic residues" evidence="1">
    <location>
        <begin position="52"/>
        <end position="62"/>
    </location>
</feature>
<protein>
    <recommendedName>
        <fullName evidence="2">GRAM domain-containing protein</fullName>
    </recommendedName>
</protein>
<dbReference type="VEuPathDB" id="TriTrypDB:TcYC6_0024710"/>
<reference evidence="3 6" key="2">
    <citation type="journal article" date="2019" name="Genome Biol. Evol.">
        <title>Nanopore Sequencing Significantly Improves Genome Assembly of the Protozoan Parasite Trypanosoma cruzi.</title>
        <authorList>
            <person name="Diaz-Viraque F."/>
            <person name="Pita S."/>
            <person name="Greif G."/>
            <person name="de Souza R.C.M."/>
            <person name="Iraola G."/>
            <person name="Robello C."/>
        </authorList>
    </citation>
    <scope>NUCLEOTIDE SEQUENCE [LARGE SCALE GENOMIC DNA]</scope>
    <source>
        <strain evidence="3 6">Berenice</strain>
    </source>
</reference>
<dbReference type="VEuPathDB" id="TriTrypDB:TCSYLVIO_007127"/>
<dbReference type="VEuPathDB" id="TriTrypDB:ECC02_006583"/>
<dbReference type="VEuPathDB" id="TriTrypDB:Tc_MARK_6166"/>
<dbReference type="VEuPathDB" id="TriTrypDB:C4B63_72g97"/>
<name>A0A2V2WMW0_TRYCR</name>
<dbReference type="EMBL" id="JABDHM010000052">
    <property type="protein sequence ID" value="KAF5220399.1"/>
    <property type="molecule type" value="Genomic_DNA"/>
</dbReference>
<evidence type="ECO:0000313" key="5">
    <source>
        <dbReference type="Proteomes" id="UP000246078"/>
    </source>
</evidence>
<organism evidence="4 5">
    <name type="scientific">Trypanosoma cruzi</name>
    <dbReference type="NCBI Taxonomy" id="5693"/>
    <lineage>
        <taxon>Eukaryota</taxon>
        <taxon>Discoba</taxon>
        <taxon>Euglenozoa</taxon>
        <taxon>Kinetoplastea</taxon>
        <taxon>Metakinetoplastina</taxon>
        <taxon>Trypanosomatida</taxon>
        <taxon>Trypanosomatidae</taxon>
        <taxon>Trypanosoma</taxon>
        <taxon>Schizotrypanum</taxon>
    </lineage>
</organism>
<dbReference type="VEuPathDB" id="TriTrypDB:TcG_07164"/>
<dbReference type="VEuPathDB" id="TriTrypDB:TcCLB.506625.240"/>
<dbReference type="VEuPathDB" id="TriTrypDB:TCDM_07814"/>
<feature type="domain" description="GRAM" evidence="2">
    <location>
        <begin position="124"/>
        <end position="215"/>
    </location>
</feature>
<evidence type="ECO:0000313" key="3">
    <source>
        <dbReference type="EMBL" id="KAF5220399.1"/>
    </source>
</evidence>
<evidence type="ECO:0000259" key="2">
    <source>
        <dbReference type="SMART" id="SM00568"/>
    </source>
</evidence>
<dbReference type="Proteomes" id="UP000583944">
    <property type="component" value="Unassembled WGS sequence"/>
</dbReference>
<dbReference type="VEuPathDB" id="TriTrypDB:TcBrA4_0054140"/>
<dbReference type="VEuPathDB" id="TriTrypDB:BCY84_15515"/>
<reference evidence="3" key="3">
    <citation type="submission" date="2020-04" db="EMBL/GenBank/DDBJ databases">
        <authorList>
            <person name="Diaz Viraque F."/>
        </authorList>
    </citation>
    <scope>NUCLEOTIDE SEQUENCE</scope>
    <source>
        <strain evidence="3">Berenice</strain>
    </source>
</reference>
<evidence type="ECO:0000313" key="4">
    <source>
        <dbReference type="EMBL" id="PWV09163.1"/>
    </source>
</evidence>
<evidence type="ECO:0000256" key="1">
    <source>
        <dbReference type="SAM" id="MobiDB-lite"/>
    </source>
</evidence>
<dbReference type="VEuPathDB" id="TriTrypDB:C3747_82g81"/>
<dbReference type="SMART" id="SM00568">
    <property type="entry name" value="GRAM"/>
    <property type="match status" value="1"/>
</dbReference>
<dbReference type="Proteomes" id="UP000246078">
    <property type="component" value="Unassembled WGS sequence"/>
</dbReference>
<dbReference type="VEuPathDB" id="TriTrypDB:TcCL_ESM12627"/>
<dbReference type="EMBL" id="PRFC01000082">
    <property type="protein sequence ID" value="PWV09163.1"/>
    <property type="molecule type" value="Genomic_DNA"/>
</dbReference>
<dbReference type="InterPro" id="IPR004182">
    <property type="entry name" value="GRAM"/>
</dbReference>
<sequence length="301" mass="32665">MEFNRSQAAGNGKYMELFAQSYSGPVPKPLPPCTEPTPDEQYRQLMEEKKNEIGEREQRHAENTTGASGSNVDSSNVVGLFSNAATKLRNVAQQVTLKIERASTEVSSATGAAVRQVERQLNVDRFLSNFPELGAMGEILLADYACTAINGGQRVSGHMHITKNYLCFSAPGSSVINQLATAVLKESGVGSDNNPVLGIRQIIPLTEIACILLSVALETVDHRPPFFLPLPASYVRPTGLQIYTTKQQLFQFLAFESIAAKAGSVFTDAVKGLPIQRAYNYLDHAWRASTSVPLPGVNYAS</sequence>
<comment type="caution">
    <text evidence="4">The sequence shown here is derived from an EMBL/GenBank/DDBJ whole genome shotgun (WGS) entry which is preliminary data.</text>
</comment>
<proteinExistence type="predicted"/>
<reference evidence="4 5" key="1">
    <citation type="journal article" date="2018" name="Microb. Genom.">
        <title>Expanding an expanded genome: long-read sequencing of Trypanosoma cruzi.</title>
        <authorList>
            <person name="Berna L."/>
            <person name="Rodriguez M."/>
            <person name="Chiribao M.L."/>
            <person name="Parodi-Talice A."/>
            <person name="Pita S."/>
            <person name="Rijo G."/>
            <person name="Alvarez-Valin F."/>
            <person name="Robello C."/>
        </authorList>
    </citation>
    <scope>NUCLEOTIDE SEQUENCE [LARGE SCALE GENOMIC DNA]</scope>
    <source>
        <strain evidence="4 5">TCC</strain>
    </source>
</reference>
<gene>
    <name evidence="4" type="ORF">C3747_82g81</name>
    <name evidence="3" type="ORF">ECC02_006583</name>
</gene>
<feature type="region of interest" description="Disordered" evidence="1">
    <location>
        <begin position="52"/>
        <end position="71"/>
    </location>
</feature>
<accession>A0A2V2WMW0</accession>
<dbReference type="InterPro" id="IPR011993">
    <property type="entry name" value="PH-like_dom_sf"/>
</dbReference>
<dbReference type="Gene3D" id="2.30.29.30">
    <property type="entry name" value="Pleckstrin-homology domain (PH domain)/Phosphotyrosine-binding domain (PTB)"/>
    <property type="match status" value="1"/>
</dbReference>
<dbReference type="AlphaFoldDB" id="A0A2V2WMW0"/>
<evidence type="ECO:0000313" key="6">
    <source>
        <dbReference type="Proteomes" id="UP000583944"/>
    </source>
</evidence>